<dbReference type="InterPro" id="IPR004710">
    <property type="entry name" value="Bilac:Na_transpt"/>
</dbReference>
<feature type="transmembrane region" description="Helical" evidence="3">
    <location>
        <begin position="201"/>
        <end position="225"/>
    </location>
</feature>
<dbReference type="Gene3D" id="1.20.1530.20">
    <property type="match status" value="1"/>
</dbReference>
<proteinExistence type="predicted"/>
<evidence type="ECO:0000313" key="4">
    <source>
        <dbReference type="EMBL" id="THG00356.1"/>
    </source>
</evidence>
<dbReference type="PANTHER" id="PTHR10361">
    <property type="entry name" value="SODIUM-BILE ACID COTRANSPORTER"/>
    <property type="match status" value="1"/>
</dbReference>
<name>A0A4S4DF20_CAMSN</name>
<feature type="region of interest" description="Disordered" evidence="2">
    <location>
        <begin position="1"/>
        <end position="44"/>
    </location>
</feature>
<gene>
    <name evidence="4" type="ORF">TEA_000546</name>
</gene>
<evidence type="ECO:0000313" key="5">
    <source>
        <dbReference type="Proteomes" id="UP000306102"/>
    </source>
</evidence>
<dbReference type="STRING" id="542762.A0A4S4DF20"/>
<dbReference type="Proteomes" id="UP000306102">
    <property type="component" value="Unassembled WGS sequence"/>
</dbReference>
<dbReference type="AlphaFoldDB" id="A0A4S4DF20"/>
<keyword evidence="3" id="KW-0812">Transmembrane</keyword>
<organism evidence="4 5">
    <name type="scientific">Camellia sinensis var. sinensis</name>
    <name type="common">China tea</name>
    <dbReference type="NCBI Taxonomy" id="542762"/>
    <lineage>
        <taxon>Eukaryota</taxon>
        <taxon>Viridiplantae</taxon>
        <taxon>Streptophyta</taxon>
        <taxon>Embryophyta</taxon>
        <taxon>Tracheophyta</taxon>
        <taxon>Spermatophyta</taxon>
        <taxon>Magnoliopsida</taxon>
        <taxon>eudicotyledons</taxon>
        <taxon>Gunneridae</taxon>
        <taxon>Pentapetalae</taxon>
        <taxon>asterids</taxon>
        <taxon>Ericales</taxon>
        <taxon>Theaceae</taxon>
        <taxon>Camellia</taxon>
    </lineage>
</organism>
<comment type="caution">
    <text evidence="4">The sequence shown here is derived from an EMBL/GenBank/DDBJ whole genome shotgun (WGS) entry which is preliminary data.</text>
</comment>
<keyword evidence="5" id="KW-1185">Reference proteome</keyword>
<reference evidence="4 5" key="1">
    <citation type="journal article" date="2018" name="Proc. Natl. Acad. Sci. U.S.A.">
        <title>Draft genome sequence of Camellia sinensis var. sinensis provides insights into the evolution of the tea genome and tea quality.</title>
        <authorList>
            <person name="Wei C."/>
            <person name="Yang H."/>
            <person name="Wang S."/>
            <person name="Zhao J."/>
            <person name="Liu C."/>
            <person name="Gao L."/>
            <person name="Xia E."/>
            <person name="Lu Y."/>
            <person name="Tai Y."/>
            <person name="She G."/>
            <person name="Sun J."/>
            <person name="Cao H."/>
            <person name="Tong W."/>
            <person name="Gao Q."/>
            <person name="Li Y."/>
            <person name="Deng W."/>
            <person name="Jiang X."/>
            <person name="Wang W."/>
            <person name="Chen Q."/>
            <person name="Zhang S."/>
            <person name="Li H."/>
            <person name="Wu J."/>
            <person name="Wang P."/>
            <person name="Li P."/>
            <person name="Shi C."/>
            <person name="Zheng F."/>
            <person name="Jian J."/>
            <person name="Huang B."/>
            <person name="Shan D."/>
            <person name="Shi M."/>
            <person name="Fang C."/>
            <person name="Yue Y."/>
            <person name="Li F."/>
            <person name="Li D."/>
            <person name="Wei S."/>
            <person name="Han B."/>
            <person name="Jiang C."/>
            <person name="Yin Y."/>
            <person name="Xia T."/>
            <person name="Zhang Z."/>
            <person name="Bennetzen J.L."/>
            <person name="Zhao S."/>
            <person name="Wan X."/>
        </authorList>
    </citation>
    <scope>NUCLEOTIDE SEQUENCE [LARGE SCALE GENOMIC DNA]</scope>
    <source>
        <strain evidence="5">cv. Shuchazao</strain>
        <tissue evidence="4">Leaf</tissue>
    </source>
</reference>
<evidence type="ECO:0000256" key="3">
    <source>
        <dbReference type="SAM" id="Phobius"/>
    </source>
</evidence>
<keyword evidence="3" id="KW-1133">Transmembrane helix</keyword>
<sequence length="239" mass="26631">MGSLVKKSKNPSLLVSDTARRERQRRECVKEESEKTNLRLQSSSSSSSNIQLTRCIDRTFVVVVKHLVDSKHQSNLRLQSYISAAISGFREPQRRAISIEVGMQNSSLGVVLATSHFASPMVALPPAMSAVLMNIMGKGREKRKTGREDDWTTPAWKWIQSTMVKSSDTDDEDEPFSTMIGLGAPPLFDAFECLEHTPAHFFLSSHTSILLFLYSAILYYGWVLLKTGMGGRSLGPMET</sequence>
<evidence type="ECO:0000256" key="1">
    <source>
        <dbReference type="ARBA" id="ARBA00004141"/>
    </source>
</evidence>
<accession>A0A4S4DF20</accession>
<dbReference type="PANTHER" id="PTHR10361:SF66">
    <property type="entry name" value="OS12G0170300 PROTEIN"/>
    <property type="match status" value="1"/>
</dbReference>
<comment type="subcellular location">
    <subcellularLocation>
        <location evidence="1">Membrane</location>
        <topology evidence="1">Multi-pass membrane protein</topology>
    </subcellularLocation>
</comment>
<protein>
    <submittedName>
        <fullName evidence="4">Uncharacterized protein</fullName>
    </submittedName>
</protein>
<dbReference type="EMBL" id="SDRB02011698">
    <property type="protein sequence ID" value="THG00356.1"/>
    <property type="molecule type" value="Genomic_DNA"/>
</dbReference>
<dbReference type="InterPro" id="IPR038770">
    <property type="entry name" value="Na+/solute_symporter_sf"/>
</dbReference>
<keyword evidence="3" id="KW-0472">Membrane</keyword>
<evidence type="ECO:0000256" key="2">
    <source>
        <dbReference type="SAM" id="MobiDB-lite"/>
    </source>
</evidence>
<dbReference type="GO" id="GO:0016020">
    <property type="term" value="C:membrane"/>
    <property type="evidence" value="ECO:0007669"/>
    <property type="project" value="UniProtKB-SubCell"/>
</dbReference>
<feature type="compositionally biased region" description="Basic and acidic residues" evidence="2">
    <location>
        <begin position="18"/>
        <end position="37"/>
    </location>
</feature>